<dbReference type="InterPro" id="IPR001261">
    <property type="entry name" value="ArgE/DapE_CS"/>
</dbReference>
<accession>A0ABQ3I7V7</accession>
<comment type="caution">
    <text evidence="4">The sequence shown here is derived from an EMBL/GenBank/DDBJ whole genome shotgun (WGS) entry which is preliminary data.</text>
</comment>
<dbReference type="SUPFAM" id="SSF55031">
    <property type="entry name" value="Bacterial exopeptidase dimerisation domain"/>
    <property type="match status" value="1"/>
</dbReference>
<evidence type="ECO:0000259" key="3">
    <source>
        <dbReference type="Pfam" id="PF07687"/>
    </source>
</evidence>
<evidence type="ECO:0000313" key="4">
    <source>
        <dbReference type="EMBL" id="GHE70782.1"/>
    </source>
</evidence>
<dbReference type="NCBIfam" id="NF006771">
    <property type="entry name" value="PRK09290.1-5"/>
    <property type="match status" value="1"/>
</dbReference>
<dbReference type="InterPro" id="IPR011650">
    <property type="entry name" value="Peptidase_M20_dimer"/>
</dbReference>
<dbReference type="Pfam" id="PF07687">
    <property type="entry name" value="M20_dimer"/>
    <property type="match status" value="1"/>
</dbReference>
<dbReference type="InterPro" id="IPR002933">
    <property type="entry name" value="Peptidase_M20"/>
</dbReference>
<dbReference type="PIRSF" id="PIRSF001235">
    <property type="entry name" value="Amidase_carbamoylase"/>
    <property type="match status" value="1"/>
</dbReference>
<dbReference type="InterPro" id="IPR036264">
    <property type="entry name" value="Bact_exopeptidase_dim_dom"/>
</dbReference>
<keyword evidence="2 4" id="KW-0378">Hydrolase</keyword>
<organism evidence="4 5">
    <name type="scientific">Roseivirga thermotolerans</name>
    <dbReference type="NCBI Taxonomy" id="1758176"/>
    <lineage>
        <taxon>Bacteria</taxon>
        <taxon>Pseudomonadati</taxon>
        <taxon>Bacteroidota</taxon>
        <taxon>Cytophagia</taxon>
        <taxon>Cytophagales</taxon>
        <taxon>Roseivirgaceae</taxon>
        <taxon>Roseivirga</taxon>
    </lineage>
</organism>
<dbReference type="SUPFAM" id="SSF53187">
    <property type="entry name" value="Zn-dependent exopeptidases"/>
    <property type="match status" value="1"/>
</dbReference>
<feature type="domain" description="Peptidase M20 dimerisation" evidence="3">
    <location>
        <begin position="210"/>
        <end position="309"/>
    </location>
</feature>
<dbReference type="RefSeq" id="WP_189630929.1">
    <property type="nucleotide sequence ID" value="NZ_BNAG01000004.1"/>
</dbReference>
<dbReference type="CDD" id="cd03884">
    <property type="entry name" value="M20_bAS"/>
    <property type="match status" value="1"/>
</dbReference>
<protein>
    <submittedName>
        <fullName evidence="4">Zn-dependent hydrolase</fullName>
    </submittedName>
</protein>
<reference evidence="5" key="1">
    <citation type="journal article" date="2019" name="Int. J. Syst. Evol. Microbiol.">
        <title>The Global Catalogue of Microorganisms (GCM) 10K type strain sequencing project: providing services to taxonomists for standard genome sequencing and annotation.</title>
        <authorList>
            <consortium name="The Broad Institute Genomics Platform"/>
            <consortium name="The Broad Institute Genome Sequencing Center for Infectious Disease"/>
            <person name="Wu L."/>
            <person name="Ma J."/>
        </authorList>
    </citation>
    <scope>NUCLEOTIDE SEQUENCE [LARGE SCALE GENOMIC DNA]</scope>
    <source>
        <strain evidence="5">CGMCC 1.15111</strain>
    </source>
</reference>
<dbReference type="PANTHER" id="PTHR32494">
    <property type="entry name" value="ALLANTOATE DEIMINASE-RELATED"/>
    <property type="match status" value="1"/>
</dbReference>
<dbReference type="PANTHER" id="PTHR32494:SF5">
    <property type="entry name" value="ALLANTOATE AMIDOHYDROLASE"/>
    <property type="match status" value="1"/>
</dbReference>
<dbReference type="Gene3D" id="3.40.630.10">
    <property type="entry name" value="Zn peptidases"/>
    <property type="match status" value="1"/>
</dbReference>
<dbReference type="PROSITE" id="PS00758">
    <property type="entry name" value="ARGE_DAPE_CPG2_1"/>
    <property type="match status" value="1"/>
</dbReference>
<evidence type="ECO:0000256" key="1">
    <source>
        <dbReference type="ARBA" id="ARBA00006153"/>
    </source>
</evidence>
<sequence length="409" mass="44683">MKINAQRLLENLDRYAQIGKKGRIGVERIALSKEDKEARDLLKTQMTDAGLEVHIDQLGNMIGLRKGKSEGKPVAFGSHLDTVYSGGRYDGALGVLAGLELIHTLNDNHIETDKPLALVNFTNEEGVRFAPDMMGSHVYAGKADLSEILKSSAYDDPNETVGSCLKSIGYAGKMKPGAIEFDSFYELHIEQGPVLELEQINIGVVELVQGIYWTRYVIKGEANHAGTTPLYYRKDAGFASAKVQQFVGEYARKRDSRVLTTVGSVKFSPGAINIVPESAAFTLDVRSTDETLLKEAQKDIDAYINDVVASDKLLLEREEMVRFGPVRFPLAMTDSVQHATKSLGLTYKRMPSGAGHDAQMMASFCPSTMIFIPSVKGISHNVEEYSHDHDVENGANVLLAAVLGKSGIG</sequence>
<dbReference type="InterPro" id="IPR010158">
    <property type="entry name" value="Amidase_Cbmase"/>
</dbReference>
<dbReference type="Pfam" id="PF01546">
    <property type="entry name" value="Peptidase_M20"/>
    <property type="match status" value="1"/>
</dbReference>
<evidence type="ECO:0000313" key="5">
    <source>
        <dbReference type="Proteomes" id="UP000658258"/>
    </source>
</evidence>
<dbReference type="GO" id="GO:0016787">
    <property type="term" value="F:hydrolase activity"/>
    <property type="evidence" value="ECO:0007669"/>
    <property type="project" value="UniProtKB-KW"/>
</dbReference>
<dbReference type="Proteomes" id="UP000658258">
    <property type="component" value="Unassembled WGS sequence"/>
</dbReference>
<dbReference type="Gene3D" id="3.30.70.360">
    <property type="match status" value="1"/>
</dbReference>
<comment type="similarity">
    <text evidence="1">Belongs to the peptidase M20 family.</text>
</comment>
<gene>
    <name evidence="4" type="ORF">GCM10011340_28150</name>
</gene>
<keyword evidence="5" id="KW-1185">Reference proteome</keyword>
<evidence type="ECO:0000256" key="2">
    <source>
        <dbReference type="ARBA" id="ARBA00022801"/>
    </source>
</evidence>
<dbReference type="EMBL" id="BNAG01000004">
    <property type="protein sequence ID" value="GHE70782.1"/>
    <property type="molecule type" value="Genomic_DNA"/>
</dbReference>
<proteinExistence type="inferred from homology"/>
<dbReference type="NCBIfam" id="TIGR01879">
    <property type="entry name" value="hydantase"/>
    <property type="match status" value="1"/>
</dbReference>
<name>A0ABQ3I7V7_9BACT</name>